<name>A0A9P8KR66_9HYPO</name>
<dbReference type="Gene3D" id="2.120.10.70">
    <property type="entry name" value="Fucose-specific lectin"/>
    <property type="match status" value="1"/>
</dbReference>
<protein>
    <recommendedName>
        <fullName evidence="3">Fucose-specific lectin</fullName>
    </recommendedName>
</protein>
<dbReference type="AlphaFoldDB" id="A0A9P8KR66"/>
<organism evidence="1 2">
    <name type="scientific">Trichoderma semiorbis</name>
    <dbReference type="NCBI Taxonomy" id="1491008"/>
    <lineage>
        <taxon>Eukaryota</taxon>
        <taxon>Fungi</taxon>
        <taxon>Dikarya</taxon>
        <taxon>Ascomycota</taxon>
        <taxon>Pezizomycotina</taxon>
        <taxon>Sordariomycetes</taxon>
        <taxon>Hypocreomycetidae</taxon>
        <taxon>Hypocreales</taxon>
        <taxon>Hypocreaceae</taxon>
        <taxon>Trichoderma</taxon>
    </lineage>
</organism>
<dbReference type="SUPFAM" id="SSF89372">
    <property type="entry name" value="Fucose-specific lectin"/>
    <property type="match status" value="1"/>
</dbReference>
<gene>
    <name evidence="1" type="ORF">TsFJ059_009231</name>
</gene>
<comment type="caution">
    <text evidence="1">The sequence shown here is derived from an EMBL/GenBank/DDBJ whole genome shotgun (WGS) entry which is preliminary data.</text>
</comment>
<evidence type="ECO:0000313" key="2">
    <source>
        <dbReference type="Proteomes" id="UP000826573"/>
    </source>
</evidence>
<sequence>MEVFYYSEGDNVIHSRFWMSSGGWGNSGVDKAIQAAPGTHIEGISRESSHMEIFYVGTNGNRMHSYTTNSGSNWVIDQDFVDGAWEADKQGFRRSYQK</sequence>
<reference evidence="1 2" key="1">
    <citation type="submission" date="2021-08" db="EMBL/GenBank/DDBJ databases">
        <title>The highly contiguous genome resource for Trichoderma semiorbis FJ059, a fungal antagonistic to plant pathogens.</title>
        <authorList>
            <person name="Liu T."/>
        </authorList>
    </citation>
    <scope>NUCLEOTIDE SEQUENCE [LARGE SCALE GENOMIC DNA]</scope>
    <source>
        <strain evidence="1 2">FJ059</strain>
    </source>
</reference>
<dbReference type="EMBL" id="JAIMJC010000004">
    <property type="protein sequence ID" value="KAH0525818.1"/>
    <property type="molecule type" value="Genomic_DNA"/>
</dbReference>
<keyword evidence="2" id="KW-1185">Reference proteome</keyword>
<accession>A0A9P8KR66</accession>
<dbReference type="Proteomes" id="UP000826573">
    <property type="component" value="Unassembled WGS sequence"/>
</dbReference>
<evidence type="ECO:0008006" key="3">
    <source>
        <dbReference type="Google" id="ProtNLM"/>
    </source>
</evidence>
<evidence type="ECO:0000313" key="1">
    <source>
        <dbReference type="EMBL" id="KAH0525818.1"/>
    </source>
</evidence>
<proteinExistence type="predicted"/>